<dbReference type="Proteomes" id="UP000289238">
    <property type="component" value="Unassembled WGS sequence"/>
</dbReference>
<dbReference type="Pfam" id="PF02563">
    <property type="entry name" value="Poly_export"/>
    <property type="match status" value="1"/>
</dbReference>
<keyword evidence="4" id="KW-1185">Reference proteome</keyword>
<organism evidence="3 4">
    <name type="scientific">Leeuwenhoekiella aequorea</name>
    <dbReference type="NCBI Taxonomy" id="283736"/>
    <lineage>
        <taxon>Bacteria</taxon>
        <taxon>Pseudomonadati</taxon>
        <taxon>Bacteroidota</taxon>
        <taxon>Flavobacteriia</taxon>
        <taxon>Flavobacteriales</taxon>
        <taxon>Flavobacteriaceae</taxon>
        <taxon>Leeuwenhoekiella</taxon>
    </lineage>
</organism>
<protein>
    <submittedName>
        <fullName evidence="3">Protein involved in gliding motility EpsA</fullName>
    </submittedName>
</protein>
<evidence type="ECO:0000313" key="3">
    <source>
        <dbReference type="EMBL" id="RXG24888.1"/>
    </source>
</evidence>
<comment type="caution">
    <text evidence="3">The sequence shown here is derived from an EMBL/GenBank/DDBJ whole genome shotgun (WGS) entry which is preliminary data.</text>
</comment>
<accession>A0A4Q0PEB8</accession>
<dbReference type="EMBL" id="QOVM01000001">
    <property type="protein sequence ID" value="RXG24888.1"/>
    <property type="molecule type" value="Genomic_DNA"/>
</dbReference>
<dbReference type="AlphaFoldDB" id="A0A4Q0PEB8"/>
<evidence type="ECO:0000259" key="2">
    <source>
        <dbReference type="Pfam" id="PF02563"/>
    </source>
</evidence>
<dbReference type="Gene3D" id="3.10.560.10">
    <property type="entry name" value="Outer membrane lipoprotein wza domain like"/>
    <property type="match status" value="2"/>
</dbReference>
<dbReference type="PANTHER" id="PTHR33619:SF3">
    <property type="entry name" value="POLYSACCHARIDE EXPORT PROTEIN GFCE-RELATED"/>
    <property type="match status" value="1"/>
</dbReference>
<evidence type="ECO:0000313" key="4">
    <source>
        <dbReference type="Proteomes" id="UP000289238"/>
    </source>
</evidence>
<sequence length="322" mass="35926">MPNFLVFLFHNKLLRAIFVEVAIPTNMKIPTKNTLFSHNWDLEQRSSIYSSLFPKKLNIGSLYKIVVLMLLVMMSSCISTKKLTYLQESQNTADSLIQVNVLKSPYRVQVHDVLSIRIKALDQELVALFNPQGGEGEGSSLGEGYYYDGFVVDDHGNIRLPTLGEISVLGYTVEEIRERVEEKLLDDYFTENANIFVTVKLAGIKYTIAGEVGSPGTKVELVEELSLLEAIVNSGDITEFGNRTDVLILRQYPGGRKVHHVDLTKIEALNSPYYYIQPNDLILVNPLPQKSLGVGTTGLQSLNTIVSLFTLAVTTVLLITRL</sequence>
<keyword evidence="1" id="KW-0732">Signal</keyword>
<dbReference type="InterPro" id="IPR003715">
    <property type="entry name" value="Poly_export_N"/>
</dbReference>
<dbReference type="InterPro" id="IPR049712">
    <property type="entry name" value="Poly_export"/>
</dbReference>
<reference evidence="3 4" key="1">
    <citation type="submission" date="2018-07" db="EMBL/GenBank/DDBJ databases">
        <title>Leeuwenhoekiella genomics.</title>
        <authorList>
            <person name="Tahon G."/>
            <person name="Willems A."/>
        </authorList>
    </citation>
    <scope>NUCLEOTIDE SEQUENCE [LARGE SCALE GENOMIC DNA]</scope>
    <source>
        <strain evidence="3 4">LMG 22550</strain>
    </source>
</reference>
<evidence type="ECO:0000256" key="1">
    <source>
        <dbReference type="ARBA" id="ARBA00022729"/>
    </source>
</evidence>
<dbReference type="GO" id="GO:0015159">
    <property type="term" value="F:polysaccharide transmembrane transporter activity"/>
    <property type="evidence" value="ECO:0007669"/>
    <property type="project" value="InterPro"/>
</dbReference>
<feature type="domain" description="Polysaccharide export protein N-terminal" evidence="2">
    <location>
        <begin position="104"/>
        <end position="200"/>
    </location>
</feature>
<dbReference type="Gene3D" id="3.30.1950.10">
    <property type="entry name" value="wza like domain"/>
    <property type="match status" value="1"/>
</dbReference>
<proteinExistence type="predicted"/>
<dbReference type="PANTHER" id="PTHR33619">
    <property type="entry name" value="POLYSACCHARIDE EXPORT PROTEIN GFCE-RELATED"/>
    <property type="match status" value="1"/>
</dbReference>
<gene>
    <name evidence="3" type="ORF">DSM00_684</name>
</gene>
<name>A0A4Q0PEB8_9FLAO</name>